<dbReference type="InterPro" id="IPR049174">
    <property type="entry name" value="Beta-AFase-like"/>
</dbReference>
<evidence type="ECO:0000256" key="1">
    <source>
        <dbReference type="SAM" id="MobiDB-lite"/>
    </source>
</evidence>
<dbReference type="Gene3D" id="2.60.40.10">
    <property type="entry name" value="Immunoglobulins"/>
    <property type="match status" value="1"/>
</dbReference>
<evidence type="ECO:0000313" key="5">
    <source>
        <dbReference type="EMBL" id="TWB36545.1"/>
    </source>
</evidence>
<feature type="domain" description="Non-reducing end beta-L-arabinofuranosidase-like GH127 catalytic" evidence="2">
    <location>
        <begin position="422"/>
        <end position="721"/>
    </location>
</feature>
<dbReference type="Gene3D" id="2.60.120.260">
    <property type="entry name" value="Galactose-binding domain-like"/>
    <property type="match status" value="1"/>
</dbReference>
<dbReference type="GO" id="GO:0005975">
    <property type="term" value="P:carbohydrate metabolic process"/>
    <property type="evidence" value="ECO:0007669"/>
    <property type="project" value="InterPro"/>
</dbReference>
<dbReference type="InterPro" id="IPR006311">
    <property type="entry name" value="TAT_signal"/>
</dbReference>
<organism evidence="5 6">
    <name type="scientific">Nitrospirillum amazonense</name>
    <dbReference type="NCBI Taxonomy" id="28077"/>
    <lineage>
        <taxon>Bacteria</taxon>
        <taxon>Pseudomonadati</taxon>
        <taxon>Pseudomonadota</taxon>
        <taxon>Alphaproteobacteria</taxon>
        <taxon>Rhodospirillales</taxon>
        <taxon>Azospirillaceae</taxon>
        <taxon>Nitrospirillum</taxon>
    </lineage>
</organism>
<evidence type="ECO:0008006" key="7">
    <source>
        <dbReference type="Google" id="ProtNLM"/>
    </source>
</evidence>
<dbReference type="InterPro" id="IPR008928">
    <property type="entry name" value="6-hairpin_glycosidase_sf"/>
</dbReference>
<dbReference type="PANTHER" id="PTHR43465">
    <property type="entry name" value="DUF1680 DOMAIN PROTEIN (AFU_ORTHOLOGUE AFUA_1G08910)"/>
    <property type="match status" value="1"/>
</dbReference>
<reference evidence="5 6" key="1">
    <citation type="submission" date="2019-06" db="EMBL/GenBank/DDBJ databases">
        <title>Genomic Encyclopedia of Type Strains, Phase IV (KMG-V): Genome sequencing to study the core and pangenomes of soil and plant-associated prokaryotes.</title>
        <authorList>
            <person name="Whitman W."/>
        </authorList>
    </citation>
    <scope>NUCLEOTIDE SEQUENCE [LARGE SCALE GENOMIC DNA]</scope>
    <source>
        <strain evidence="5 6">BR 11622</strain>
    </source>
</reference>
<dbReference type="Proteomes" id="UP000315751">
    <property type="component" value="Unassembled WGS sequence"/>
</dbReference>
<protein>
    <recommendedName>
        <fullName evidence="7">Tat pathway signal protein</fullName>
    </recommendedName>
</protein>
<dbReference type="Pfam" id="PF07944">
    <property type="entry name" value="Beta-AFase-like_GH127_cat"/>
    <property type="match status" value="1"/>
</dbReference>
<name>A0A560GRA2_9PROT</name>
<evidence type="ECO:0000259" key="3">
    <source>
        <dbReference type="Pfam" id="PF20736"/>
    </source>
</evidence>
<dbReference type="Pfam" id="PF20736">
    <property type="entry name" value="Glyco_hydro127M"/>
    <property type="match status" value="1"/>
</dbReference>
<accession>A0A560GRA2</accession>
<dbReference type="PROSITE" id="PS51318">
    <property type="entry name" value="TAT"/>
    <property type="match status" value="1"/>
</dbReference>
<evidence type="ECO:0000259" key="4">
    <source>
        <dbReference type="Pfam" id="PF20737"/>
    </source>
</evidence>
<sequence>MAKPTGPEGKNNMSSTRGRVLASIHSDQSNPAEETPAPATGPFDSTVDRRRFLAATGGASLVAGLVTHTALAANPPAPANLAVMARTRWSNRSSGTRLAAINTNAIPTNSKDDTEGAFATEPESGPAWVEYAWDVPVRTDAVDVYWWLGGWKGALPTGWRVSAWDGKRFVPVRNARGLGLVPDAHNRATFDPVTTTRLRLDIDPAAKASVGVLQWRVWSHGAVPVFPPLVTAGQDRAVVLGGQTYLGGTVRTLDTVPAAAALWHKVSGPGAVSFADATRVDTTARFSAPGEYVLQLSAKADGKSAQSTLKVRAETPPPDERLDVVYTTPYAIDSPLWSARAKALITTWIPHCIDYCERTDLKIGQGGLDNFIEAGKALRGEPHGVHKGYVFSNAWVHQTVESMCIALMVDPQGDQEIIAAHDRMRRKLEEWIPIILAAQEPDGYLQTAYTLADRAKWPARWSPEQRGNHEGYVAGYFIESAINHYTLTGGKDLRLYNAAKKLADCWVANIGPGKKEWFDGHQEMEQALVRFGRFVNDMEGRGHGDAYIRLARFLLDSRRGGSEYDQSHLPPGRQYEAVGHAVRAVYFYSGMADIAAETRDIDYQSAVLSLWDNMVNKKYYVTGGVGSGDTAEGFGENYALRNDAYCESCSSCGLIFFQYKLNLAYHDAKYADLYEETMYNALLGSTALDGKTFCYTNPLVDTERTAWHVCPCCVGNIPRTLLMVPTWAYAKDKAGVNVNLFIGSRVNVGDVAGSRVEMVQKTNYPWDGAVSLTVNPAQTTPFAVRIRVPDRATSALYTAVPPVRGLVSLTVNGKPVQYRLEKGYAVVEREWAAGDRVDFVLPLAVQRVTGDDKVEATRGKVALRYGPLVYNVEKADQPTIDAPLSTAPLTAEWRPDLLGGVVAIKGRWQDGTPLLAIPNYARMNRLPVRADAVGGTNSGVNYALGAQGQVIADTGAPGDEDFGRARHSQVWISMA</sequence>
<dbReference type="InterPro" id="IPR012878">
    <property type="entry name" value="Beta-AFase-like_GH127_cat"/>
</dbReference>
<dbReference type="EMBL" id="VITR01000017">
    <property type="protein sequence ID" value="TWB36545.1"/>
    <property type="molecule type" value="Genomic_DNA"/>
</dbReference>
<comment type="caution">
    <text evidence="5">The sequence shown here is derived from an EMBL/GenBank/DDBJ whole genome shotgun (WGS) entry which is preliminary data.</text>
</comment>
<dbReference type="InterPro" id="IPR013783">
    <property type="entry name" value="Ig-like_fold"/>
</dbReference>
<gene>
    <name evidence="5" type="ORF">FBZ90_117106</name>
</gene>
<dbReference type="AlphaFoldDB" id="A0A560GRA2"/>
<evidence type="ECO:0000259" key="2">
    <source>
        <dbReference type="Pfam" id="PF07944"/>
    </source>
</evidence>
<feature type="compositionally biased region" description="Low complexity" evidence="1">
    <location>
        <begin position="31"/>
        <end position="40"/>
    </location>
</feature>
<dbReference type="Pfam" id="PF20737">
    <property type="entry name" value="Glyco_hydro127C"/>
    <property type="match status" value="1"/>
</dbReference>
<proteinExistence type="predicted"/>
<dbReference type="InterPro" id="IPR049046">
    <property type="entry name" value="Beta-AFase-like_GH127_middle"/>
</dbReference>
<feature type="domain" description="Non-reducing end beta-L-arabinofuranosidase-like GH127 middle" evidence="3">
    <location>
        <begin position="736"/>
        <end position="843"/>
    </location>
</feature>
<dbReference type="PANTHER" id="PTHR43465:SF2">
    <property type="entry name" value="DUF1680 DOMAIN PROTEIN (AFU_ORTHOLOGUE AFUA_1G08910)"/>
    <property type="match status" value="1"/>
</dbReference>
<evidence type="ECO:0000313" key="6">
    <source>
        <dbReference type="Proteomes" id="UP000315751"/>
    </source>
</evidence>
<dbReference type="InterPro" id="IPR049049">
    <property type="entry name" value="Beta-AFase-like_GH127_C"/>
</dbReference>
<keyword evidence="6" id="KW-1185">Reference proteome</keyword>
<feature type="region of interest" description="Disordered" evidence="1">
    <location>
        <begin position="1"/>
        <end position="45"/>
    </location>
</feature>
<feature type="domain" description="Non-reducing end beta-L-arabinofuranosidase-like GH127 C-terminal" evidence="4">
    <location>
        <begin position="845"/>
        <end position="926"/>
    </location>
</feature>
<dbReference type="SUPFAM" id="SSF48208">
    <property type="entry name" value="Six-hairpin glycosidases"/>
    <property type="match status" value="1"/>
</dbReference>